<organism evidence="5 6">
    <name type="scientific">Ancylostoma caninum</name>
    <name type="common">Dog hookworm</name>
    <dbReference type="NCBI Taxonomy" id="29170"/>
    <lineage>
        <taxon>Eukaryota</taxon>
        <taxon>Metazoa</taxon>
        <taxon>Ecdysozoa</taxon>
        <taxon>Nematoda</taxon>
        <taxon>Chromadorea</taxon>
        <taxon>Rhabditida</taxon>
        <taxon>Rhabditina</taxon>
        <taxon>Rhabditomorpha</taxon>
        <taxon>Strongyloidea</taxon>
        <taxon>Ancylostomatidae</taxon>
        <taxon>Ancylostomatinae</taxon>
        <taxon>Ancylostoma</taxon>
    </lineage>
</organism>
<comment type="caution">
    <text evidence="5">The sequence shown here is derived from an EMBL/GenBank/DDBJ whole genome shotgun (WGS) entry which is preliminary data.</text>
</comment>
<dbReference type="AlphaFoldDB" id="A0A368H5H5"/>
<accession>A0A368H5H5</accession>
<feature type="signal peptide" evidence="3">
    <location>
        <begin position="1"/>
        <end position="17"/>
    </location>
</feature>
<keyword evidence="2" id="KW-0424">Laminin EGF-like domain</keyword>
<gene>
    <name evidence="5" type="ORF">ANCCAN_01951</name>
</gene>
<keyword evidence="1" id="KW-1015">Disulfide bond</keyword>
<dbReference type="Proteomes" id="UP000252519">
    <property type="component" value="Unassembled WGS sequence"/>
</dbReference>
<evidence type="ECO:0000313" key="6">
    <source>
        <dbReference type="Proteomes" id="UP000252519"/>
    </source>
</evidence>
<dbReference type="OrthoDB" id="10011303at2759"/>
<dbReference type="EMBL" id="JOJR01000010">
    <property type="protein sequence ID" value="RCN51863.1"/>
    <property type="molecule type" value="Genomic_DNA"/>
</dbReference>
<keyword evidence="3" id="KW-0732">Signal</keyword>
<evidence type="ECO:0000256" key="3">
    <source>
        <dbReference type="SAM" id="SignalP"/>
    </source>
</evidence>
<reference evidence="5 6" key="1">
    <citation type="submission" date="2014-10" db="EMBL/GenBank/DDBJ databases">
        <title>Draft genome of the hookworm Ancylostoma caninum.</title>
        <authorList>
            <person name="Mitreva M."/>
        </authorList>
    </citation>
    <scope>NUCLEOTIDE SEQUENCE [LARGE SCALE GENOMIC DNA]</scope>
    <source>
        <strain evidence="5 6">Baltimore</strain>
    </source>
</reference>
<sequence>MLLRVLLPAALVAVAVTQVLTPSLLTISHRKPIRASSTCGEHNGQPINEVYCSLTGSTQYSPLNYYSYQEDTTNPFPFNELRQEREAFIQVSCEWKRSRCRAALIG</sequence>
<dbReference type="STRING" id="29170.A0A368H5H5"/>
<evidence type="ECO:0000313" key="5">
    <source>
        <dbReference type="EMBL" id="RCN51863.1"/>
    </source>
</evidence>
<protein>
    <recommendedName>
        <fullName evidence="4">Laminin N-terminal domain-containing protein</fullName>
    </recommendedName>
</protein>
<evidence type="ECO:0000256" key="2">
    <source>
        <dbReference type="ARBA" id="ARBA00023292"/>
    </source>
</evidence>
<evidence type="ECO:0000259" key="4">
    <source>
        <dbReference type="PROSITE" id="PS51117"/>
    </source>
</evidence>
<dbReference type="InterPro" id="IPR008211">
    <property type="entry name" value="Laminin_N"/>
</dbReference>
<evidence type="ECO:0000256" key="1">
    <source>
        <dbReference type="ARBA" id="ARBA00023157"/>
    </source>
</evidence>
<proteinExistence type="predicted"/>
<dbReference type="PROSITE" id="PS51117">
    <property type="entry name" value="LAMININ_NTER"/>
    <property type="match status" value="1"/>
</dbReference>
<keyword evidence="6" id="KW-1185">Reference proteome</keyword>
<feature type="chain" id="PRO_5016820013" description="Laminin N-terminal domain-containing protein" evidence="3">
    <location>
        <begin position="18"/>
        <end position="106"/>
    </location>
</feature>
<feature type="domain" description="Laminin N-terminal" evidence="4">
    <location>
        <begin position="16"/>
        <end position="106"/>
    </location>
</feature>
<name>A0A368H5H5_ANCCA</name>